<protein>
    <submittedName>
        <fullName evidence="3">Zinc-ribbon domain-containing protein</fullName>
    </submittedName>
</protein>
<dbReference type="InterPro" id="IPR031493">
    <property type="entry name" value="Zinc_ribbon_15"/>
</dbReference>
<feature type="transmembrane region" description="Helical" evidence="1">
    <location>
        <begin position="88"/>
        <end position="109"/>
    </location>
</feature>
<keyword evidence="4" id="KW-1185">Reference proteome</keyword>
<feature type="domain" description="Zinc-ribbon 15" evidence="2">
    <location>
        <begin position="20"/>
        <end position="62"/>
    </location>
</feature>
<keyword evidence="1" id="KW-0812">Transmembrane</keyword>
<evidence type="ECO:0000256" key="1">
    <source>
        <dbReference type="SAM" id="Phobius"/>
    </source>
</evidence>
<accession>A0ABW6A1B3</accession>
<evidence type="ECO:0000313" key="4">
    <source>
        <dbReference type="Proteomes" id="UP001597511"/>
    </source>
</evidence>
<dbReference type="Pfam" id="PF17032">
    <property type="entry name" value="Zn_ribbon_15"/>
    <property type="match status" value="1"/>
</dbReference>
<keyword evidence="1" id="KW-0472">Membrane</keyword>
<proteinExistence type="predicted"/>
<dbReference type="EMBL" id="JBHUOZ010000001">
    <property type="protein sequence ID" value="MFD2918361.1"/>
    <property type="molecule type" value="Genomic_DNA"/>
</dbReference>
<reference evidence="4" key="1">
    <citation type="journal article" date="2019" name="Int. J. Syst. Evol. Microbiol.">
        <title>The Global Catalogue of Microorganisms (GCM) 10K type strain sequencing project: providing services to taxonomists for standard genome sequencing and annotation.</title>
        <authorList>
            <consortium name="The Broad Institute Genomics Platform"/>
            <consortium name="The Broad Institute Genome Sequencing Center for Infectious Disease"/>
            <person name="Wu L."/>
            <person name="Ma J."/>
        </authorList>
    </citation>
    <scope>NUCLEOTIDE SEQUENCE [LARGE SCALE GENOMIC DNA]</scope>
    <source>
        <strain evidence="4">KCTC 23299</strain>
    </source>
</reference>
<sequence length="110" mass="12610">MLLLNGTATINLGTDTILNRCPACEADKEVDILVTSNYFHVYYIPFWPKSKEVTLICKSCGLKRIDLPFSDRYVRNYHEIKDNYKHPAYLYLGAIILTILIVSLVISIIK</sequence>
<comment type="caution">
    <text evidence="3">The sequence shown here is derived from an EMBL/GenBank/DDBJ whole genome shotgun (WGS) entry which is preliminary data.</text>
</comment>
<keyword evidence="1" id="KW-1133">Transmembrane helix</keyword>
<organism evidence="3 4">
    <name type="scientific">Terrimonas rubra</name>
    <dbReference type="NCBI Taxonomy" id="1035890"/>
    <lineage>
        <taxon>Bacteria</taxon>
        <taxon>Pseudomonadati</taxon>
        <taxon>Bacteroidota</taxon>
        <taxon>Chitinophagia</taxon>
        <taxon>Chitinophagales</taxon>
        <taxon>Chitinophagaceae</taxon>
        <taxon>Terrimonas</taxon>
    </lineage>
</organism>
<name>A0ABW6A1B3_9BACT</name>
<dbReference type="Proteomes" id="UP001597511">
    <property type="component" value="Unassembled WGS sequence"/>
</dbReference>
<dbReference type="RefSeq" id="WP_386094345.1">
    <property type="nucleotide sequence ID" value="NZ_JBHUOZ010000001.1"/>
</dbReference>
<evidence type="ECO:0000259" key="2">
    <source>
        <dbReference type="Pfam" id="PF17032"/>
    </source>
</evidence>
<gene>
    <name evidence="3" type="ORF">ACFS6H_01490</name>
</gene>
<evidence type="ECO:0000313" key="3">
    <source>
        <dbReference type="EMBL" id="MFD2918361.1"/>
    </source>
</evidence>